<sequence length="96" mass="10259">MAISRADVEKASLLGRLILSDQELDELAPQLAEVVAYVDQLSEVDTEGVEPMAHAVELVNVLRDDEPREGLSREAALANAPKHNGVGFLVPAVLGD</sequence>
<dbReference type="InterPro" id="IPR003837">
    <property type="entry name" value="GatC"/>
</dbReference>
<dbReference type="Gene3D" id="1.10.20.60">
    <property type="entry name" value="Glu-tRNAGln amidotransferase C subunit, N-terminal domain"/>
    <property type="match status" value="1"/>
</dbReference>
<dbReference type="GO" id="GO:0005524">
    <property type="term" value="F:ATP binding"/>
    <property type="evidence" value="ECO:0007669"/>
    <property type="project" value="UniProtKB-KW"/>
</dbReference>
<dbReference type="Pfam" id="PF02686">
    <property type="entry name" value="GatC"/>
    <property type="match status" value="1"/>
</dbReference>
<keyword evidence="1" id="KW-0648">Protein biosynthesis</keyword>
<dbReference type="InterPro" id="IPR036113">
    <property type="entry name" value="Asp/Glu-ADT_sf_sub_c"/>
</dbReference>
<dbReference type="GO" id="GO:0006412">
    <property type="term" value="P:translation"/>
    <property type="evidence" value="ECO:0007669"/>
    <property type="project" value="UniProtKB-UniRule"/>
</dbReference>
<dbReference type="Proteomes" id="UP000315440">
    <property type="component" value="Unassembled WGS sequence"/>
</dbReference>
<protein>
    <recommendedName>
        <fullName evidence="1">Aspartyl/glutamyl-tRNA(Asn/Gln) amidotransferase subunit C</fullName>
        <shortName evidence="1">Asp/Glu-ADT subunit C</shortName>
        <ecNumber evidence="1">6.3.5.-</ecNumber>
    </recommendedName>
</protein>
<dbReference type="HAMAP" id="MF_00122">
    <property type="entry name" value="GatC"/>
    <property type="match status" value="1"/>
</dbReference>
<dbReference type="NCBIfam" id="TIGR00135">
    <property type="entry name" value="gatC"/>
    <property type="match status" value="1"/>
</dbReference>
<dbReference type="SUPFAM" id="SSF141000">
    <property type="entry name" value="Glu-tRNAGln amidotransferase C subunit"/>
    <property type="match status" value="1"/>
</dbReference>
<comment type="catalytic activity">
    <reaction evidence="1">
        <text>L-glutamyl-tRNA(Gln) + L-glutamine + ATP + H2O = L-glutaminyl-tRNA(Gln) + L-glutamate + ADP + phosphate + H(+)</text>
        <dbReference type="Rhea" id="RHEA:17521"/>
        <dbReference type="Rhea" id="RHEA-COMP:9681"/>
        <dbReference type="Rhea" id="RHEA-COMP:9684"/>
        <dbReference type="ChEBI" id="CHEBI:15377"/>
        <dbReference type="ChEBI" id="CHEBI:15378"/>
        <dbReference type="ChEBI" id="CHEBI:29985"/>
        <dbReference type="ChEBI" id="CHEBI:30616"/>
        <dbReference type="ChEBI" id="CHEBI:43474"/>
        <dbReference type="ChEBI" id="CHEBI:58359"/>
        <dbReference type="ChEBI" id="CHEBI:78520"/>
        <dbReference type="ChEBI" id="CHEBI:78521"/>
        <dbReference type="ChEBI" id="CHEBI:456216"/>
    </reaction>
</comment>
<dbReference type="GO" id="GO:0070681">
    <property type="term" value="P:glutaminyl-tRNAGln biosynthesis via transamidation"/>
    <property type="evidence" value="ECO:0007669"/>
    <property type="project" value="TreeGrafter"/>
</dbReference>
<dbReference type="RefSeq" id="WP_146395544.1">
    <property type="nucleotide sequence ID" value="NZ_SJPQ01000001.1"/>
</dbReference>
<accession>A0A5C5ZRH4</accession>
<comment type="similarity">
    <text evidence="1">Belongs to the GatC family.</text>
</comment>
<dbReference type="GO" id="GO:0050566">
    <property type="term" value="F:asparaginyl-tRNA synthase (glutamine-hydrolyzing) activity"/>
    <property type="evidence" value="ECO:0007669"/>
    <property type="project" value="RHEA"/>
</dbReference>
<comment type="function">
    <text evidence="1">Allows the formation of correctly charged Asn-tRNA(Asn) or Gln-tRNA(Gln) through the transamidation of misacylated Asp-tRNA(Asn) or Glu-tRNA(Gln) in organisms which lack either or both of asparaginyl-tRNA or glutaminyl-tRNA synthetases. The reaction takes place in the presence of glutamine and ATP through an activated phospho-Asp-tRNA(Asn) or phospho-Glu-tRNA(Gln).</text>
</comment>
<dbReference type="AlphaFoldDB" id="A0A5C5ZRH4"/>
<organism evidence="2 3">
    <name type="scientific">Pseudobythopirellula maris</name>
    <dbReference type="NCBI Taxonomy" id="2527991"/>
    <lineage>
        <taxon>Bacteria</taxon>
        <taxon>Pseudomonadati</taxon>
        <taxon>Planctomycetota</taxon>
        <taxon>Planctomycetia</taxon>
        <taxon>Pirellulales</taxon>
        <taxon>Lacipirellulaceae</taxon>
        <taxon>Pseudobythopirellula</taxon>
    </lineage>
</organism>
<dbReference type="EMBL" id="SJPQ01000001">
    <property type="protein sequence ID" value="TWT89685.1"/>
    <property type="molecule type" value="Genomic_DNA"/>
</dbReference>
<keyword evidence="1" id="KW-0067">ATP-binding</keyword>
<dbReference type="GO" id="GO:0016740">
    <property type="term" value="F:transferase activity"/>
    <property type="evidence" value="ECO:0007669"/>
    <property type="project" value="UniProtKB-KW"/>
</dbReference>
<dbReference type="GO" id="GO:0050567">
    <property type="term" value="F:glutaminyl-tRNA synthase (glutamine-hydrolyzing) activity"/>
    <property type="evidence" value="ECO:0007669"/>
    <property type="project" value="UniProtKB-UniRule"/>
</dbReference>
<evidence type="ECO:0000313" key="2">
    <source>
        <dbReference type="EMBL" id="TWT89685.1"/>
    </source>
</evidence>
<dbReference type="OrthoDB" id="9813938at2"/>
<keyword evidence="1" id="KW-0547">Nucleotide-binding</keyword>
<name>A0A5C5ZRH4_9BACT</name>
<keyword evidence="3" id="KW-1185">Reference proteome</keyword>
<reference evidence="2 3" key="1">
    <citation type="submission" date="2019-02" db="EMBL/GenBank/DDBJ databases">
        <title>Deep-cultivation of Planctomycetes and their phenomic and genomic characterization uncovers novel biology.</title>
        <authorList>
            <person name="Wiegand S."/>
            <person name="Jogler M."/>
            <person name="Boedeker C."/>
            <person name="Pinto D."/>
            <person name="Vollmers J."/>
            <person name="Rivas-Marin E."/>
            <person name="Kohn T."/>
            <person name="Peeters S.H."/>
            <person name="Heuer A."/>
            <person name="Rast P."/>
            <person name="Oberbeckmann S."/>
            <person name="Bunk B."/>
            <person name="Jeske O."/>
            <person name="Meyerdierks A."/>
            <person name="Storesund J.E."/>
            <person name="Kallscheuer N."/>
            <person name="Luecker S."/>
            <person name="Lage O.M."/>
            <person name="Pohl T."/>
            <person name="Merkel B.J."/>
            <person name="Hornburger P."/>
            <person name="Mueller R.-W."/>
            <person name="Bruemmer F."/>
            <person name="Labrenz M."/>
            <person name="Spormann A.M."/>
            <person name="Op Den Camp H."/>
            <person name="Overmann J."/>
            <person name="Amann R."/>
            <person name="Jetten M.S.M."/>
            <person name="Mascher T."/>
            <person name="Medema M.H."/>
            <person name="Devos D.P."/>
            <person name="Kaster A.-K."/>
            <person name="Ovreas L."/>
            <person name="Rohde M."/>
            <person name="Galperin M.Y."/>
            <person name="Jogler C."/>
        </authorList>
    </citation>
    <scope>NUCLEOTIDE SEQUENCE [LARGE SCALE GENOMIC DNA]</scope>
    <source>
        <strain evidence="2 3">Mal64</strain>
    </source>
</reference>
<dbReference type="PANTHER" id="PTHR15004:SF0">
    <property type="entry name" value="GLUTAMYL-TRNA(GLN) AMIDOTRANSFERASE SUBUNIT C, MITOCHONDRIAL"/>
    <property type="match status" value="1"/>
</dbReference>
<dbReference type="EC" id="6.3.5.-" evidence="1"/>
<gene>
    <name evidence="1 2" type="primary">gatC</name>
    <name evidence="2" type="ORF">Mal64_00640</name>
</gene>
<dbReference type="GO" id="GO:0006450">
    <property type="term" value="P:regulation of translational fidelity"/>
    <property type="evidence" value="ECO:0007669"/>
    <property type="project" value="InterPro"/>
</dbReference>
<comment type="catalytic activity">
    <reaction evidence="1">
        <text>L-aspartyl-tRNA(Asn) + L-glutamine + ATP + H2O = L-asparaginyl-tRNA(Asn) + L-glutamate + ADP + phosphate + 2 H(+)</text>
        <dbReference type="Rhea" id="RHEA:14513"/>
        <dbReference type="Rhea" id="RHEA-COMP:9674"/>
        <dbReference type="Rhea" id="RHEA-COMP:9677"/>
        <dbReference type="ChEBI" id="CHEBI:15377"/>
        <dbReference type="ChEBI" id="CHEBI:15378"/>
        <dbReference type="ChEBI" id="CHEBI:29985"/>
        <dbReference type="ChEBI" id="CHEBI:30616"/>
        <dbReference type="ChEBI" id="CHEBI:43474"/>
        <dbReference type="ChEBI" id="CHEBI:58359"/>
        <dbReference type="ChEBI" id="CHEBI:78515"/>
        <dbReference type="ChEBI" id="CHEBI:78516"/>
        <dbReference type="ChEBI" id="CHEBI:456216"/>
    </reaction>
</comment>
<keyword evidence="2" id="KW-0808">Transferase</keyword>
<comment type="subunit">
    <text evidence="1">Heterotrimer of A, B and C subunits.</text>
</comment>
<proteinExistence type="inferred from homology"/>
<evidence type="ECO:0000256" key="1">
    <source>
        <dbReference type="HAMAP-Rule" id="MF_00122"/>
    </source>
</evidence>
<dbReference type="PANTHER" id="PTHR15004">
    <property type="entry name" value="GLUTAMYL-TRNA(GLN) AMIDOTRANSFERASE SUBUNIT C, MITOCHONDRIAL"/>
    <property type="match status" value="1"/>
</dbReference>
<keyword evidence="1 2" id="KW-0436">Ligase</keyword>
<evidence type="ECO:0000313" key="3">
    <source>
        <dbReference type="Proteomes" id="UP000315440"/>
    </source>
</evidence>
<comment type="caution">
    <text evidence="2">The sequence shown here is derived from an EMBL/GenBank/DDBJ whole genome shotgun (WGS) entry which is preliminary data.</text>
</comment>